<gene>
    <name evidence="13" type="ORF">OFLC_LOCUS1822</name>
</gene>
<name>A0A183H2W2_9BILA</name>
<evidence type="ECO:0000256" key="10">
    <source>
        <dbReference type="ARBA" id="ARBA00029886"/>
    </source>
</evidence>
<dbReference type="InterPro" id="IPR002312">
    <property type="entry name" value="Asp/Asn-tRNA-synth_IIb"/>
</dbReference>
<evidence type="ECO:0000256" key="11">
    <source>
        <dbReference type="ARBA" id="ARBA00047844"/>
    </source>
</evidence>
<dbReference type="STRING" id="387005.A0A183H2W2"/>
<evidence type="ECO:0000256" key="8">
    <source>
        <dbReference type="ARBA" id="ARBA00022917"/>
    </source>
</evidence>
<keyword evidence="7" id="KW-0067">ATP-binding</keyword>
<protein>
    <recommendedName>
        <fullName evidence="3">asparagine--tRNA ligase</fullName>
        <ecNumber evidence="3">6.1.1.22</ecNumber>
    </recommendedName>
    <alternativeName>
        <fullName evidence="10">Asparaginyl-tRNA synthetase</fullName>
    </alternativeName>
</protein>
<dbReference type="Pfam" id="PF00152">
    <property type="entry name" value="tRNA-synt_2"/>
    <property type="match status" value="1"/>
</dbReference>
<accession>A0A183H2W2</accession>
<dbReference type="InterPro" id="IPR004364">
    <property type="entry name" value="Aa-tRNA-synt_II"/>
</dbReference>
<reference evidence="15" key="1">
    <citation type="submission" date="2016-06" db="UniProtKB">
        <authorList>
            <consortium name="WormBaseParasite"/>
        </authorList>
    </citation>
    <scope>IDENTIFICATION</scope>
</reference>
<dbReference type="GO" id="GO:0004816">
    <property type="term" value="F:asparagine-tRNA ligase activity"/>
    <property type="evidence" value="ECO:0007669"/>
    <property type="project" value="UniProtKB-EC"/>
</dbReference>
<evidence type="ECO:0000256" key="7">
    <source>
        <dbReference type="ARBA" id="ARBA00022840"/>
    </source>
</evidence>
<evidence type="ECO:0000259" key="12">
    <source>
        <dbReference type="Pfam" id="PF00152"/>
    </source>
</evidence>
<dbReference type="EMBL" id="UZAJ01000933">
    <property type="protein sequence ID" value="VDO30907.1"/>
    <property type="molecule type" value="Genomic_DNA"/>
</dbReference>
<keyword evidence="8" id="KW-0648">Protein biosynthesis</keyword>
<keyword evidence="4" id="KW-0963">Cytoplasm</keyword>
<dbReference type="Gene3D" id="3.30.930.10">
    <property type="entry name" value="Bira Bifunctional Protein, Domain 2"/>
    <property type="match status" value="1"/>
</dbReference>
<dbReference type="EC" id="6.1.1.22" evidence="3"/>
<evidence type="ECO:0000256" key="2">
    <source>
        <dbReference type="ARBA" id="ARBA00008226"/>
    </source>
</evidence>
<dbReference type="GO" id="GO:0006421">
    <property type="term" value="P:asparaginyl-tRNA aminoacylation"/>
    <property type="evidence" value="ECO:0007669"/>
    <property type="project" value="TreeGrafter"/>
</dbReference>
<dbReference type="PANTHER" id="PTHR22594">
    <property type="entry name" value="ASPARTYL/LYSYL-TRNA SYNTHETASE"/>
    <property type="match status" value="1"/>
</dbReference>
<dbReference type="GO" id="GO:0005737">
    <property type="term" value="C:cytoplasm"/>
    <property type="evidence" value="ECO:0007669"/>
    <property type="project" value="UniProtKB-SubCell"/>
</dbReference>
<evidence type="ECO:0000256" key="3">
    <source>
        <dbReference type="ARBA" id="ARBA00012816"/>
    </source>
</evidence>
<evidence type="ECO:0000256" key="5">
    <source>
        <dbReference type="ARBA" id="ARBA00022598"/>
    </source>
</evidence>
<sequence length="187" mass="21956">MMKIEELICDTVDRLLADKFEPPKRPFLRMEYKDAIKWLQEHDVKNEFGNNFSHGDDIAEAAERFMTDTINKPILLNRFPSEIKAFYMQRDAQDNTLTESIDLLMPGVGEIVGGSMRIWKFDELLKAFENVKIDPKPYYWYLDQRLYGTCPHGGYGLGLERFICWLTNTYHIRDVCLYPRFVGRCAP</sequence>
<evidence type="ECO:0000313" key="14">
    <source>
        <dbReference type="Proteomes" id="UP000267606"/>
    </source>
</evidence>
<evidence type="ECO:0000256" key="4">
    <source>
        <dbReference type="ARBA" id="ARBA00022490"/>
    </source>
</evidence>
<keyword evidence="9" id="KW-0030">Aminoacyl-tRNA synthetase</keyword>
<keyword evidence="5" id="KW-0436">Ligase</keyword>
<dbReference type="PRINTS" id="PR01042">
    <property type="entry name" value="TRNASYNTHASP"/>
</dbReference>
<organism evidence="15">
    <name type="scientific">Onchocerca flexuosa</name>
    <dbReference type="NCBI Taxonomy" id="387005"/>
    <lineage>
        <taxon>Eukaryota</taxon>
        <taxon>Metazoa</taxon>
        <taxon>Ecdysozoa</taxon>
        <taxon>Nematoda</taxon>
        <taxon>Chromadorea</taxon>
        <taxon>Rhabditida</taxon>
        <taxon>Spirurina</taxon>
        <taxon>Spiruromorpha</taxon>
        <taxon>Filarioidea</taxon>
        <taxon>Onchocercidae</taxon>
        <taxon>Onchocerca</taxon>
    </lineage>
</organism>
<dbReference type="Proteomes" id="UP000267606">
    <property type="component" value="Unassembled WGS sequence"/>
</dbReference>
<dbReference type="PANTHER" id="PTHR22594:SF16">
    <property type="entry name" value="ASPARAGINE--TRNA LIGASE, CYTOPLASMIC"/>
    <property type="match status" value="1"/>
</dbReference>
<evidence type="ECO:0000256" key="1">
    <source>
        <dbReference type="ARBA" id="ARBA00004496"/>
    </source>
</evidence>
<comment type="catalytic activity">
    <reaction evidence="11">
        <text>tRNA(Asn) + L-asparagine + ATP = L-asparaginyl-tRNA(Asn) + AMP + diphosphate + H(+)</text>
        <dbReference type="Rhea" id="RHEA:11180"/>
        <dbReference type="Rhea" id="RHEA-COMP:9659"/>
        <dbReference type="Rhea" id="RHEA-COMP:9674"/>
        <dbReference type="ChEBI" id="CHEBI:15378"/>
        <dbReference type="ChEBI" id="CHEBI:30616"/>
        <dbReference type="ChEBI" id="CHEBI:33019"/>
        <dbReference type="ChEBI" id="CHEBI:58048"/>
        <dbReference type="ChEBI" id="CHEBI:78442"/>
        <dbReference type="ChEBI" id="CHEBI:78515"/>
        <dbReference type="ChEBI" id="CHEBI:456215"/>
        <dbReference type="EC" id="6.1.1.22"/>
    </reaction>
</comment>
<evidence type="ECO:0000313" key="13">
    <source>
        <dbReference type="EMBL" id="VDO30907.1"/>
    </source>
</evidence>
<dbReference type="GO" id="GO:0005524">
    <property type="term" value="F:ATP binding"/>
    <property type="evidence" value="ECO:0007669"/>
    <property type="project" value="UniProtKB-KW"/>
</dbReference>
<dbReference type="AlphaFoldDB" id="A0A183H2W2"/>
<comment type="similarity">
    <text evidence="2">Belongs to the class-II aminoacyl-tRNA synthetase family.</text>
</comment>
<dbReference type="WBParaSite" id="OFLC_0000182101-mRNA-1">
    <property type="protein sequence ID" value="OFLC_0000182101-mRNA-1"/>
    <property type="gene ID" value="OFLC_0000182101"/>
</dbReference>
<reference evidence="13 14" key="2">
    <citation type="submission" date="2018-11" db="EMBL/GenBank/DDBJ databases">
        <authorList>
            <consortium name="Pathogen Informatics"/>
        </authorList>
    </citation>
    <scope>NUCLEOTIDE SEQUENCE [LARGE SCALE GENOMIC DNA]</scope>
</reference>
<evidence type="ECO:0000256" key="9">
    <source>
        <dbReference type="ARBA" id="ARBA00023146"/>
    </source>
</evidence>
<comment type="subcellular location">
    <subcellularLocation>
        <location evidence="1">Cytoplasm</location>
    </subcellularLocation>
</comment>
<evidence type="ECO:0000256" key="6">
    <source>
        <dbReference type="ARBA" id="ARBA00022741"/>
    </source>
</evidence>
<dbReference type="InterPro" id="IPR045864">
    <property type="entry name" value="aa-tRNA-synth_II/BPL/LPL"/>
</dbReference>
<evidence type="ECO:0000313" key="15">
    <source>
        <dbReference type="WBParaSite" id="OFLC_0000182101-mRNA-1"/>
    </source>
</evidence>
<proteinExistence type="inferred from homology"/>
<feature type="domain" description="Aminoacyl-tRNA synthetase class II (D/K/N)" evidence="12">
    <location>
        <begin position="3"/>
        <end position="180"/>
    </location>
</feature>
<dbReference type="SUPFAM" id="SSF55681">
    <property type="entry name" value="Class II aaRS and biotin synthetases"/>
    <property type="match status" value="1"/>
</dbReference>
<keyword evidence="14" id="KW-1185">Reference proteome</keyword>
<keyword evidence="6" id="KW-0547">Nucleotide-binding</keyword>